<keyword evidence="3" id="KW-1185">Reference proteome</keyword>
<feature type="region of interest" description="Disordered" evidence="1">
    <location>
        <begin position="72"/>
        <end position="132"/>
    </location>
</feature>
<evidence type="ECO:0000313" key="3">
    <source>
        <dbReference type="Proteomes" id="UP001187682"/>
    </source>
</evidence>
<dbReference type="Proteomes" id="UP001187682">
    <property type="component" value="Unassembled WGS sequence"/>
</dbReference>
<accession>A0AAE8N660</accession>
<dbReference type="EMBL" id="ONZQ02000015">
    <property type="protein sequence ID" value="SPO06354.1"/>
    <property type="molecule type" value="Genomic_DNA"/>
</dbReference>
<gene>
    <name evidence="2" type="ORF">DNG_09043</name>
</gene>
<reference evidence="2" key="1">
    <citation type="submission" date="2018-03" db="EMBL/GenBank/DDBJ databases">
        <authorList>
            <person name="Guldener U."/>
        </authorList>
    </citation>
    <scope>NUCLEOTIDE SEQUENCE</scope>
</reference>
<evidence type="ECO:0000313" key="2">
    <source>
        <dbReference type="EMBL" id="SPO06354.1"/>
    </source>
</evidence>
<organism evidence="2 3">
    <name type="scientific">Cephalotrichum gorgonifer</name>
    <dbReference type="NCBI Taxonomy" id="2041049"/>
    <lineage>
        <taxon>Eukaryota</taxon>
        <taxon>Fungi</taxon>
        <taxon>Dikarya</taxon>
        <taxon>Ascomycota</taxon>
        <taxon>Pezizomycotina</taxon>
        <taxon>Sordariomycetes</taxon>
        <taxon>Hypocreomycetidae</taxon>
        <taxon>Microascales</taxon>
        <taxon>Microascaceae</taxon>
        <taxon>Cephalotrichum</taxon>
    </lineage>
</organism>
<protein>
    <submittedName>
        <fullName evidence="2">Uncharacterized protein</fullName>
    </submittedName>
</protein>
<feature type="compositionally biased region" description="Basic and acidic residues" evidence="1">
    <location>
        <begin position="82"/>
        <end position="101"/>
    </location>
</feature>
<dbReference type="AlphaFoldDB" id="A0AAE8N660"/>
<sequence length="132" mass="14627">MPKTTTLPGGKVHELPDDLAVALAADETARGAWLGITVLARNEFICWVDDAKQKSTRERRIHRAVEALGEGKRRPCCWPGCKHRERDGNKARDRNDGDGTKPVRRKRGGAQSEGPQSVEDSELKRSIKGSRT</sequence>
<evidence type="ECO:0000256" key="1">
    <source>
        <dbReference type="SAM" id="MobiDB-lite"/>
    </source>
</evidence>
<proteinExistence type="predicted"/>
<dbReference type="Pfam" id="PF13376">
    <property type="entry name" value="OmdA"/>
    <property type="match status" value="1"/>
</dbReference>
<comment type="caution">
    <text evidence="2">The sequence shown here is derived from an EMBL/GenBank/DDBJ whole genome shotgun (WGS) entry which is preliminary data.</text>
</comment>
<name>A0AAE8N660_9PEZI</name>